<evidence type="ECO:0000313" key="7">
    <source>
        <dbReference type="EMBL" id="KNC33130.1"/>
    </source>
</evidence>
<evidence type="ECO:0000256" key="3">
    <source>
        <dbReference type="ARBA" id="ARBA00022833"/>
    </source>
</evidence>
<sequence>MIIEQNDVELIAIKTKSLQDLDNEINCNTNTDIQTNNELNSFFKNKKSEIFNEPLEEDDEKYDDDHYESSVRFIKIDKSPNGTCGFHLTRTKWDPYPWVSAVDNFTPAAKSDLKAGDCVLEVNGCDVLGLRITEIAKLVKSSQHQVTLLLWSTNCNTKCDEESLCAAPMPRSLQRLSLVVQTVLSLIECPVCLDTITPPAMQCQNGHLLCVNCRIRAEKCPVCRDRYYPRPALIAEQIQSAITSAFNLCRNEDKVRQKIFGRHKRQRQLVKTTLECLGQKQPQQQVHKSLTTDLQHLEQKSLDVKTCSTKTINRKCDRKVTDKFFKCGSGNKSTTCNKFLTKLLNSKAYSMENLTNDHNNTTTTNNIFNTCHTTILSAISQPQLFAIQPTHEPGGADTGLQKQFVTRHQQQQTSSSPLSSLVTNTNQFNDLPRTVATKHHYMLTHKPNIVSIENNLNMNSKLCCQRKPNNKIEHLSISTDIDLTRTKENITCLLESPQIVMNGNNKRPCPTTVCETSYATIPRAIKIKEKHFTQRTMCQNDIQAVKVTESSVLQTNLPKSHSSSMTSLNLSLTMSSSATTTTAPSTTSYCCCYNCCSCSASSSCSVIAQNCQSSLSTPTSSPPPASPSTATH</sequence>
<evidence type="ECO:0000256" key="2">
    <source>
        <dbReference type="ARBA" id="ARBA00022771"/>
    </source>
</evidence>
<dbReference type="AlphaFoldDB" id="A0A0L0CLF6"/>
<feature type="domain" description="RING-type" evidence="5">
    <location>
        <begin position="189"/>
        <end position="224"/>
    </location>
</feature>
<name>A0A0L0CLF6_LUCCU</name>
<dbReference type="Pfam" id="PF21362">
    <property type="entry name" value="Sina_RING"/>
    <property type="match status" value="1"/>
</dbReference>
<keyword evidence="2 4" id="KW-0863">Zinc-finger</keyword>
<organism evidence="7 8">
    <name type="scientific">Lucilia cuprina</name>
    <name type="common">Green bottle fly</name>
    <name type="synonym">Australian sheep blowfly</name>
    <dbReference type="NCBI Taxonomy" id="7375"/>
    <lineage>
        <taxon>Eukaryota</taxon>
        <taxon>Metazoa</taxon>
        <taxon>Ecdysozoa</taxon>
        <taxon>Arthropoda</taxon>
        <taxon>Hexapoda</taxon>
        <taxon>Insecta</taxon>
        <taxon>Pterygota</taxon>
        <taxon>Neoptera</taxon>
        <taxon>Endopterygota</taxon>
        <taxon>Diptera</taxon>
        <taxon>Brachycera</taxon>
        <taxon>Muscomorpha</taxon>
        <taxon>Oestroidea</taxon>
        <taxon>Calliphoridae</taxon>
        <taxon>Luciliinae</taxon>
        <taxon>Lucilia</taxon>
    </lineage>
</organism>
<dbReference type="PANTHER" id="PTHR45877:SF2">
    <property type="entry name" value="E3 UBIQUITIN-PROTEIN LIGASE SINA-RELATED"/>
    <property type="match status" value="1"/>
</dbReference>
<dbReference type="SUPFAM" id="SSF57850">
    <property type="entry name" value="RING/U-box"/>
    <property type="match status" value="1"/>
</dbReference>
<dbReference type="OrthoDB" id="10009200at2759"/>
<dbReference type="PANTHER" id="PTHR45877">
    <property type="entry name" value="E3 UBIQUITIN-PROTEIN LIGASE SIAH2"/>
    <property type="match status" value="1"/>
</dbReference>
<dbReference type="Gene3D" id="2.30.42.10">
    <property type="match status" value="1"/>
</dbReference>
<evidence type="ECO:0000259" key="5">
    <source>
        <dbReference type="PROSITE" id="PS50089"/>
    </source>
</evidence>
<reference evidence="7 8" key="1">
    <citation type="journal article" date="2015" name="Nat. Commun.">
        <title>Lucilia cuprina genome unlocks parasitic fly biology to underpin future interventions.</title>
        <authorList>
            <person name="Anstead C.A."/>
            <person name="Korhonen P.K."/>
            <person name="Young N.D."/>
            <person name="Hall R.S."/>
            <person name="Jex A.R."/>
            <person name="Murali S.C."/>
            <person name="Hughes D.S."/>
            <person name="Lee S.F."/>
            <person name="Perry T."/>
            <person name="Stroehlein A.J."/>
            <person name="Ansell B.R."/>
            <person name="Breugelmans B."/>
            <person name="Hofmann A."/>
            <person name="Qu J."/>
            <person name="Dugan S."/>
            <person name="Lee S.L."/>
            <person name="Chao H."/>
            <person name="Dinh H."/>
            <person name="Han Y."/>
            <person name="Doddapaneni H.V."/>
            <person name="Worley K.C."/>
            <person name="Muzny D.M."/>
            <person name="Ioannidis P."/>
            <person name="Waterhouse R.M."/>
            <person name="Zdobnov E.M."/>
            <person name="James P.J."/>
            <person name="Bagnall N.H."/>
            <person name="Kotze A.C."/>
            <person name="Gibbs R.A."/>
            <person name="Richards S."/>
            <person name="Batterham P."/>
            <person name="Gasser R.B."/>
        </authorList>
    </citation>
    <scope>NUCLEOTIDE SEQUENCE [LARGE SCALE GENOMIC DNA]</scope>
    <source>
        <strain evidence="7 8">LS</strain>
        <tissue evidence="7">Full body</tissue>
    </source>
</reference>
<dbReference type="SMART" id="SM00228">
    <property type="entry name" value="PDZ"/>
    <property type="match status" value="1"/>
</dbReference>
<keyword evidence="3" id="KW-0862">Zinc</keyword>
<dbReference type="PROSITE" id="PS50089">
    <property type="entry name" value="ZF_RING_2"/>
    <property type="match status" value="1"/>
</dbReference>
<dbReference type="GO" id="GO:0061630">
    <property type="term" value="F:ubiquitin protein ligase activity"/>
    <property type="evidence" value="ECO:0007669"/>
    <property type="project" value="TreeGrafter"/>
</dbReference>
<dbReference type="InterPro" id="IPR001841">
    <property type="entry name" value="Znf_RING"/>
</dbReference>
<dbReference type="InterPro" id="IPR001478">
    <property type="entry name" value="PDZ"/>
</dbReference>
<accession>A0A0L0CLF6</accession>
<dbReference type="PROSITE" id="PS50106">
    <property type="entry name" value="PDZ"/>
    <property type="match status" value="1"/>
</dbReference>
<keyword evidence="8" id="KW-1185">Reference proteome</keyword>
<dbReference type="EMBL" id="JRES01000232">
    <property type="protein sequence ID" value="KNC33130.1"/>
    <property type="molecule type" value="Genomic_DNA"/>
</dbReference>
<dbReference type="GO" id="GO:0008270">
    <property type="term" value="F:zinc ion binding"/>
    <property type="evidence" value="ECO:0007669"/>
    <property type="project" value="UniProtKB-KW"/>
</dbReference>
<dbReference type="InterPro" id="IPR013083">
    <property type="entry name" value="Znf_RING/FYVE/PHD"/>
</dbReference>
<evidence type="ECO:0000256" key="1">
    <source>
        <dbReference type="ARBA" id="ARBA00022723"/>
    </source>
</evidence>
<dbReference type="Pfam" id="PF17820">
    <property type="entry name" value="PDZ_6"/>
    <property type="match status" value="1"/>
</dbReference>
<dbReference type="Gene3D" id="3.30.40.10">
    <property type="entry name" value="Zinc/RING finger domain, C3HC4 (zinc finger)"/>
    <property type="match status" value="1"/>
</dbReference>
<dbReference type="InterPro" id="IPR004162">
    <property type="entry name" value="SINA-like_animal"/>
</dbReference>
<dbReference type="InterPro" id="IPR049548">
    <property type="entry name" value="Sina-like_RING"/>
</dbReference>
<dbReference type="GO" id="GO:0031624">
    <property type="term" value="F:ubiquitin conjugating enzyme binding"/>
    <property type="evidence" value="ECO:0007669"/>
    <property type="project" value="TreeGrafter"/>
</dbReference>
<comment type="caution">
    <text evidence="7">The sequence shown here is derived from an EMBL/GenBank/DDBJ whole genome shotgun (WGS) entry which is preliminary data.</text>
</comment>
<keyword evidence="1" id="KW-0479">Metal-binding</keyword>
<feature type="domain" description="PDZ" evidence="6">
    <location>
        <begin position="73"/>
        <end position="154"/>
    </location>
</feature>
<proteinExistence type="predicted"/>
<evidence type="ECO:0000259" key="6">
    <source>
        <dbReference type="PROSITE" id="PS50106"/>
    </source>
</evidence>
<dbReference type="SUPFAM" id="SSF50156">
    <property type="entry name" value="PDZ domain-like"/>
    <property type="match status" value="1"/>
</dbReference>
<dbReference type="GO" id="GO:0043161">
    <property type="term" value="P:proteasome-mediated ubiquitin-dependent protein catabolic process"/>
    <property type="evidence" value="ECO:0007669"/>
    <property type="project" value="TreeGrafter"/>
</dbReference>
<dbReference type="Proteomes" id="UP000037069">
    <property type="component" value="Unassembled WGS sequence"/>
</dbReference>
<protein>
    <recommendedName>
        <fullName evidence="9">E3 ubiquitin-protein ligase sinah</fullName>
    </recommendedName>
</protein>
<dbReference type="STRING" id="7375.A0A0L0CLF6"/>
<evidence type="ECO:0000313" key="8">
    <source>
        <dbReference type="Proteomes" id="UP000037069"/>
    </source>
</evidence>
<evidence type="ECO:0008006" key="9">
    <source>
        <dbReference type="Google" id="ProtNLM"/>
    </source>
</evidence>
<evidence type="ECO:0000256" key="4">
    <source>
        <dbReference type="PROSITE-ProRule" id="PRU00175"/>
    </source>
</evidence>
<dbReference type="InterPro" id="IPR041489">
    <property type="entry name" value="PDZ_6"/>
</dbReference>
<gene>
    <name evidence="7" type="ORF">FF38_03668</name>
</gene>
<dbReference type="InterPro" id="IPR036034">
    <property type="entry name" value="PDZ_sf"/>
</dbReference>
<dbReference type="GO" id="GO:0005737">
    <property type="term" value="C:cytoplasm"/>
    <property type="evidence" value="ECO:0007669"/>
    <property type="project" value="TreeGrafter"/>
</dbReference>